<evidence type="ECO:0000313" key="11">
    <source>
        <dbReference type="Proteomes" id="UP000636800"/>
    </source>
</evidence>
<feature type="transmembrane region" description="Helical" evidence="9">
    <location>
        <begin position="108"/>
        <end position="128"/>
    </location>
</feature>
<keyword evidence="11" id="KW-1185">Reference proteome</keyword>
<dbReference type="GO" id="GO:0016020">
    <property type="term" value="C:membrane"/>
    <property type="evidence" value="ECO:0007669"/>
    <property type="project" value="UniProtKB-SubCell"/>
</dbReference>
<keyword evidence="8" id="KW-0407">Ion channel</keyword>
<evidence type="ECO:0000256" key="5">
    <source>
        <dbReference type="ARBA" id="ARBA00022989"/>
    </source>
</evidence>
<keyword evidence="3" id="KW-0813">Transport</keyword>
<keyword evidence="5 9" id="KW-1133">Transmembrane helix</keyword>
<name>A0A835QAH0_VANPL</name>
<dbReference type="PANTHER" id="PTHR31086">
    <property type="entry name" value="ALUMINUM-ACTIVATED MALATE TRANSPORTER 10"/>
    <property type="match status" value="1"/>
</dbReference>
<dbReference type="AlphaFoldDB" id="A0A835QAH0"/>
<organism evidence="10 11">
    <name type="scientific">Vanilla planifolia</name>
    <name type="common">Vanilla</name>
    <dbReference type="NCBI Taxonomy" id="51239"/>
    <lineage>
        <taxon>Eukaryota</taxon>
        <taxon>Viridiplantae</taxon>
        <taxon>Streptophyta</taxon>
        <taxon>Embryophyta</taxon>
        <taxon>Tracheophyta</taxon>
        <taxon>Spermatophyta</taxon>
        <taxon>Magnoliopsida</taxon>
        <taxon>Liliopsida</taxon>
        <taxon>Asparagales</taxon>
        <taxon>Orchidaceae</taxon>
        <taxon>Vanilloideae</taxon>
        <taxon>Vanilleae</taxon>
        <taxon>Vanilla</taxon>
    </lineage>
</organism>
<dbReference type="EMBL" id="JADCNL010000008">
    <property type="protein sequence ID" value="KAG0469476.1"/>
    <property type="molecule type" value="Genomic_DNA"/>
</dbReference>
<dbReference type="Proteomes" id="UP000636800">
    <property type="component" value="Unassembled WGS sequence"/>
</dbReference>
<feature type="transmembrane region" description="Helical" evidence="9">
    <location>
        <begin position="160"/>
        <end position="180"/>
    </location>
</feature>
<dbReference type="OrthoDB" id="774313at2759"/>
<sequence>MEAAPRTSNEKAGVTPLLTFSILSSFLKIHDKMKAAAMTLKKLAVDDPRRVRHSLKVGLTLTVISVFYYVKALYSGLGQSTMWAVLTVVVVTEYTAGATLYKGLNRVIATLLAGALGLGAHRLAALAGNDGKSVLLGVFVFLLAAMVTFSRFVPEIKARYDYGATIFILTFSLVSVSGYRVEELIGLAHHRLSTVAIGVAACMATSIAIFPVWAGEELHNLVASNLDTLASFLEGVGKEYFEQKLESHKNLEGASFLIGYKSVLNSKAMEDSLANFARWEPGHGQFGFRHPWKQYLKIGALARQCACSMQSLNGFISATEKSEALTNSEFQQNIKTACAVMCSESGKALAELASAIRDMRPPTAAAGHLGNAATVGSQVKMMGPSETTTVEEVLLYATMANLLLEIVHGAKHVADAVVQLANMAKFKHAEEAKSGVAKHNGDGESLHVVIDTKLLFNYLSFDHPLNQQGGVLHNTK</sequence>
<feature type="transmembrane region" description="Helical" evidence="9">
    <location>
        <begin position="192"/>
        <end position="214"/>
    </location>
</feature>
<evidence type="ECO:0000256" key="3">
    <source>
        <dbReference type="ARBA" id="ARBA00022448"/>
    </source>
</evidence>
<dbReference type="InterPro" id="IPR020966">
    <property type="entry name" value="ALMT"/>
</dbReference>
<proteinExistence type="inferred from homology"/>
<evidence type="ECO:0000256" key="4">
    <source>
        <dbReference type="ARBA" id="ARBA00022692"/>
    </source>
</evidence>
<keyword evidence="4 9" id="KW-0812">Transmembrane</keyword>
<gene>
    <name evidence="10" type="ORF">HPP92_016176</name>
</gene>
<evidence type="ECO:0000256" key="7">
    <source>
        <dbReference type="ARBA" id="ARBA00023136"/>
    </source>
</evidence>
<evidence type="ECO:0000256" key="6">
    <source>
        <dbReference type="ARBA" id="ARBA00023065"/>
    </source>
</evidence>
<evidence type="ECO:0000256" key="8">
    <source>
        <dbReference type="ARBA" id="ARBA00023303"/>
    </source>
</evidence>
<evidence type="ECO:0008006" key="12">
    <source>
        <dbReference type="Google" id="ProtNLM"/>
    </source>
</evidence>
<comment type="subcellular location">
    <subcellularLocation>
        <location evidence="1">Membrane</location>
        <topology evidence="1">Multi-pass membrane protein</topology>
    </subcellularLocation>
</comment>
<protein>
    <recommendedName>
        <fullName evidence="12">Aluminum-activated malate transporter 1</fullName>
    </recommendedName>
</protein>
<reference evidence="10 11" key="1">
    <citation type="journal article" date="2020" name="Nat. Food">
        <title>A phased Vanilla planifolia genome enables genetic improvement of flavour and production.</title>
        <authorList>
            <person name="Hasing T."/>
            <person name="Tang H."/>
            <person name="Brym M."/>
            <person name="Khazi F."/>
            <person name="Huang T."/>
            <person name="Chambers A.H."/>
        </authorList>
    </citation>
    <scope>NUCLEOTIDE SEQUENCE [LARGE SCALE GENOMIC DNA]</scope>
    <source>
        <tissue evidence="10">Leaf</tissue>
    </source>
</reference>
<evidence type="ECO:0000256" key="2">
    <source>
        <dbReference type="ARBA" id="ARBA00007079"/>
    </source>
</evidence>
<feature type="transmembrane region" description="Helical" evidence="9">
    <location>
        <begin position="134"/>
        <end position="153"/>
    </location>
</feature>
<comment type="similarity">
    <text evidence="2">Belongs to the aromatic acid exporter (TC 2.A.85) family.</text>
</comment>
<evidence type="ECO:0000256" key="1">
    <source>
        <dbReference type="ARBA" id="ARBA00004141"/>
    </source>
</evidence>
<feature type="transmembrane region" description="Helical" evidence="9">
    <location>
        <begin position="51"/>
        <end position="70"/>
    </location>
</feature>
<accession>A0A835QAH0</accession>
<keyword evidence="6" id="KW-0406">Ion transport</keyword>
<evidence type="ECO:0000313" key="10">
    <source>
        <dbReference type="EMBL" id="KAG0469476.1"/>
    </source>
</evidence>
<dbReference type="GO" id="GO:0034220">
    <property type="term" value="P:monoatomic ion transmembrane transport"/>
    <property type="evidence" value="ECO:0007669"/>
    <property type="project" value="UniProtKB-KW"/>
</dbReference>
<dbReference type="Pfam" id="PF11744">
    <property type="entry name" value="ALMT"/>
    <property type="match status" value="1"/>
</dbReference>
<comment type="caution">
    <text evidence="10">The sequence shown here is derived from an EMBL/GenBank/DDBJ whole genome shotgun (WGS) entry which is preliminary data.</text>
</comment>
<evidence type="ECO:0000256" key="9">
    <source>
        <dbReference type="SAM" id="Phobius"/>
    </source>
</evidence>
<dbReference type="GO" id="GO:0015743">
    <property type="term" value="P:malate transport"/>
    <property type="evidence" value="ECO:0007669"/>
    <property type="project" value="InterPro"/>
</dbReference>
<keyword evidence="7 9" id="KW-0472">Membrane</keyword>